<comment type="similarity">
    <text evidence="1 2">Belongs to the UPF0251 family.</text>
</comment>
<dbReference type="PROSITE" id="PS50943">
    <property type="entry name" value="HTH_CROC1"/>
    <property type="match status" value="1"/>
</dbReference>
<dbReference type="SUPFAM" id="SSF88659">
    <property type="entry name" value="Sigma3 and sigma4 domains of RNA polymerase sigma factors"/>
    <property type="match status" value="1"/>
</dbReference>
<protein>
    <recommendedName>
        <fullName evidence="2">UPF0251 protein VU01_13122</fullName>
    </recommendedName>
</protein>
<dbReference type="InterPro" id="IPR013324">
    <property type="entry name" value="RNA_pol_sigma_r3/r4-like"/>
</dbReference>
<sequence length="94" mass="10437">MSPRLKKKRCCEGDFCGQAFKPVGLPLRKLDQIMLYRDELEALKLCDFEGLTQEQAGERMGVSRGTIQRLLTGARKKVAEALVIGAALVFSEHA</sequence>
<accession>A0A444JBK5</accession>
<feature type="domain" description="HTH cro/C1-type" evidence="3">
    <location>
        <begin position="50"/>
        <end position="76"/>
    </location>
</feature>
<dbReference type="Gene3D" id="1.10.10.10">
    <property type="entry name" value="Winged helix-like DNA-binding domain superfamily/Winged helix DNA-binding domain"/>
    <property type="match status" value="1"/>
</dbReference>
<dbReference type="Proteomes" id="UP000288892">
    <property type="component" value="Unassembled WGS sequence"/>
</dbReference>
<evidence type="ECO:0000256" key="2">
    <source>
        <dbReference type="HAMAP-Rule" id="MF_00674"/>
    </source>
</evidence>
<evidence type="ECO:0000313" key="4">
    <source>
        <dbReference type="EMBL" id="RWX50480.1"/>
    </source>
</evidence>
<evidence type="ECO:0000259" key="3">
    <source>
        <dbReference type="PROSITE" id="PS50943"/>
    </source>
</evidence>
<dbReference type="InterPro" id="IPR002852">
    <property type="entry name" value="UPF0251"/>
</dbReference>
<dbReference type="EMBL" id="MTKS01000312">
    <property type="protein sequence ID" value="RWX50480.1"/>
    <property type="molecule type" value="Genomic_DNA"/>
</dbReference>
<dbReference type="AlphaFoldDB" id="A0A444JBK5"/>
<dbReference type="Pfam" id="PF02001">
    <property type="entry name" value="DUF134"/>
    <property type="match status" value="1"/>
</dbReference>
<dbReference type="PANTHER" id="PTHR37478">
    <property type="match status" value="1"/>
</dbReference>
<dbReference type="InterPro" id="IPR036388">
    <property type="entry name" value="WH-like_DNA-bd_sf"/>
</dbReference>
<proteinExistence type="inferred from homology"/>
<dbReference type="HAMAP" id="MF_00674">
    <property type="entry name" value="UPF0251"/>
    <property type="match status" value="1"/>
</dbReference>
<name>A0A444JBK5_9BACT</name>
<reference evidence="4 5" key="1">
    <citation type="submission" date="2017-01" db="EMBL/GenBank/DDBJ databases">
        <title>The cable genome- insights into the physiology and evolution of filamentous bacteria capable of sulfide oxidation via long distance electron transfer.</title>
        <authorList>
            <person name="Schreiber L."/>
            <person name="Bjerg J.T."/>
            <person name="Boggild A."/>
            <person name="Van De Vossenberg J."/>
            <person name="Meysman F."/>
            <person name="Nielsen L.P."/>
            <person name="Schramm A."/>
            <person name="Kjeldsen K.U."/>
        </authorList>
    </citation>
    <scope>NUCLEOTIDE SEQUENCE [LARGE SCALE GENOMIC DNA]</scope>
    <source>
        <strain evidence="4">A5</strain>
    </source>
</reference>
<evidence type="ECO:0000256" key="1">
    <source>
        <dbReference type="ARBA" id="ARBA00009350"/>
    </source>
</evidence>
<dbReference type="PANTHER" id="PTHR37478:SF2">
    <property type="entry name" value="UPF0251 PROTEIN TK0562"/>
    <property type="match status" value="1"/>
</dbReference>
<organism evidence="4 5">
    <name type="scientific">Candidatus Electrothrix marina</name>
    <dbReference type="NCBI Taxonomy" id="1859130"/>
    <lineage>
        <taxon>Bacteria</taxon>
        <taxon>Pseudomonadati</taxon>
        <taxon>Thermodesulfobacteriota</taxon>
        <taxon>Desulfobulbia</taxon>
        <taxon>Desulfobulbales</taxon>
        <taxon>Desulfobulbaceae</taxon>
        <taxon>Candidatus Electrothrix</taxon>
    </lineage>
</organism>
<keyword evidence="5" id="KW-1185">Reference proteome</keyword>
<gene>
    <name evidence="4" type="ORF">VU01_13122</name>
</gene>
<evidence type="ECO:0000313" key="5">
    <source>
        <dbReference type="Proteomes" id="UP000288892"/>
    </source>
</evidence>
<comment type="caution">
    <text evidence="4">The sequence shown here is derived from an EMBL/GenBank/DDBJ whole genome shotgun (WGS) entry which is preliminary data.</text>
</comment>
<dbReference type="InterPro" id="IPR001387">
    <property type="entry name" value="Cro/C1-type_HTH"/>
</dbReference>